<dbReference type="Pfam" id="PF02450">
    <property type="entry name" value="LCAT"/>
    <property type="match status" value="1"/>
</dbReference>
<dbReference type="SUPFAM" id="SSF53474">
    <property type="entry name" value="alpha/beta-Hydrolases"/>
    <property type="match status" value="1"/>
</dbReference>
<comment type="caution">
    <text evidence="1">The sequence shown here is derived from an EMBL/GenBank/DDBJ whole genome shotgun (WGS) entry which is preliminary data.</text>
</comment>
<keyword evidence="1" id="KW-0808">Transferase</keyword>
<evidence type="ECO:0000313" key="1">
    <source>
        <dbReference type="EMBL" id="KPD02832.1"/>
    </source>
</evidence>
<keyword evidence="2" id="KW-1185">Reference proteome</keyword>
<dbReference type="PANTHER" id="PTHR11440">
    <property type="entry name" value="LECITHIN-CHOLESTEROL ACYLTRANSFERASE-RELATED"/>
    <property type="match status" value="1"/>
</dbReference>
<proteinExistence type="predicted"/>
<dbReference type="EC" id="2.3.1.-" evidence="1"/>
<dbReference type="Proteomes" id="UP000053226">
    <property type="component" value="Unassembled WGS sequence"/>
</dbReference>
<keyword evidence="1" id="KW-0012">Acyltransferase</keyword>
<dbReference type="AlphaFoldDB" id="A0A0N0IA87"/>
<sequence length="573" mass="65134">MTDKSNGSVTPNECQHVSYHLPQWDENGKCSWIDIQLQHKSLNAEAKCIVPPTKVIPVIFIPGIMGTNLKSDVGESSWNAEWFMGADSLKFVNKDGAERRRTLDPDTTKVENRYNSISYIAHSIFSDDGHLFPTRYERQWGQALNLSYGQFLEVFQYALLDDWQTDLYNFIPEFRAVSTKIKGVLSDLVGDKLGDTHDSPLTSSELAHFKRFLFPIHVFGYNWLKDNAISAEELTNYIDDVLNIYKYKHGYGLAVEKVILVTHSMGGLVARYAMNPPKEVKFKGCQDKVLGVVHGVIPDLGSPAAYRRMKTGAGKEGNPGKVLGSTAEKLMPVLARAPAPLQLLPYPSYKSPWLTIEGEGSYPQTKDPQTGKSDPFTDIYLRNDVWWKLYQSDIIDSDKVKIDSNWDEYDILMDNTVRNFMEHQEQGLYHPNTYVFYGTEEKTDGFLTWNKLHDNRQTVTLYYSEKKYIRKVPYVDPNRKMPHDQKKVLLSDGQYCDFILIQSDTAGDGTVPIESLEVIKRNPTIKSVLATNVDHQDAYAVKGVTYSEFSDAIKFTLRSIIKIVQEVDIRAAD</sequence>
<dbReference type="InterPro" id="IPR003386">
    <property type="entry name" value="LACT/PDAT_acylTrfase"/>
</dbReference>
<dbReference type="GO" id="GO:0006629">
    <property type="term" value="P:lipid metabolic process"/>
    <property type="evidence" value="ECO:0007669"/>
    <property type="project" value="InterPro"/>
</dbReference>
<name>A0A0N0IA87_9GAMM</name>
<dbReference type="InterPro" id="IPR029058">
    <property type="entry name" value="AB_hydrolase_fold"/>
</dbReference>
<dbReference type="Gene3D" id="3.40.50.1820">
    <property type="entry name" value="alpha/beta hydrolase"/>
    <property type="match status" value="1"/>
</dbReference>
<organism evidence="1 2">
    <name type="scientific">Moellerella wisconsensis ATCC 35017</name>
    <dbReference type="NCBI Taxonomy" id="1354267"/>
    <lineage>
        <taxon>Bacteria</taxon>
        <taxon>Pseudomonadati</taxon>
        <taxon>Pseudomonadota</taxon>
        <taxon>Gammaproteobacteria</taxon>
        <taxon>Enterobacterales</taxon>
        <taxon>Morganellaceae</taxon>
        <taxon>Moellerella</taxon>
    </lineage>
</organism>
<dbReference type="GO" id="GO:0008374">
    <property type="term" value="F:O-acyltransferase activity"/>
    <property type="evidence" value="ECO:0007669"/>
    <property type="project" value="InterPro"/>
</dbReference>
<accession>A0A0N0IA87</accession>
<dbReference type="EMBL" id="LGAA01000018">
    <property type="protein sequence ID" value="KPD02832.1"/>
    <property type="molecule type" value="Genomic_DNA"/>
</dbReference>
<evidence type="ECO:0000313" key="2">
    <source>
        <dbReference type="Proteomes" id="UP000053226"/>
    </source>
</evidence>
<dbReference type="OrthoDB" id="9814331at2"/>
<gene>
    <name evidence="1" type="ORF">M992_1989</name>
</gene>
<protein>
    <submittedName>
        <fullName evidence="1">Lecithin:cholesterol/phospholipid:diacylglycerol acyltransferase</fullName>
        <ecNumber evidence="1">2.3.1.-</ecNumber>
    </submittedName>
</protein>
<dbReference type="RefSeq" id="WP_053908378.1">
    <property type="nucleotide sequence ID" value="NZ_CAWMUS010000018.1"/>
</dbReference>
<reference evidence="1 2" key="1">
    <citation type="submission" date="2015-07" db="EMBL/GenBank/DDBJ databases">
        <title>ATOL: Assembling a taxonomically balanced genome-scale reconstruction of the evolutionary history of the Enterobacteriaceae.</title>
        <authorList>
            <person name="Plunkett G.III."/>
            <person name="Neeno-Eckwall E.C."/>
            <person name="Glasner J.D."/>
            <person name="Perna N.T."/>
        </authorList>
    </citation>
    <scope>NUCLEOTIDE SEQUENCE [LARGE SCALE GENOMIC DNA]</scope>
    <source>
        <strain evidence="1 2">ATCC 35017</strain>
    </source>
</reference>